<dbReference type="EMBL" id="MK605243">
    <property type="protein sequence ID" value="QBQ73351.1"/>
    <property type="molecule type" value="Genomic_DNA"/>
</dbReference>
<evidence type="ECO:0000313" key="1">
    <source>
        <dbReference type="EMBL" id="QBQ73351.1"/>
    </source>
</evidence>
<organism evidence="1 2">
    <name type="scientific">Nodularia phage vB_NspS-kac65v161</name>
    <dbReference type="NCBI Taxonomy" id="2557580"/>
    <lineage>
        <taxon>Viruses</taxon>
        <taxon>Duplodnaviria</taxon>
        <taxon>Heunggongvirae</taxon>
        <taxon>Uroviricota</taxon>
        <taxon>Caudoviricetes</taxon>
        <taxon>Ravarandavirus</taxon>
        <taxon>Ravarandavirus kac65v151</taxon>
    </lineage>
</organism>
<evidence type="ECO:0000313" key="2">
    <source>
        <dbReference type="Proteomes" id="UP000310326"/>
    </source>
</evidence>
<reference evidence="1 2" key="1">
    <citation type="submission" date="2019-03" db="EMBL/GenBank/DDBJ databases">
        <title>Diversity and diversification of Nodularia spumigena cyanophages in the Baltic Sea.</title>
        <authorList>
            <person name="Sulcius S."/>
            <person name="Holmfeldt K."/>
            <person name="Simoliunas E."/>
        </authorList>
    </citation>
    <scope>NUCLEOTIDE SEQUENCE [LARGE SCALE GENOMIC DNA]</scope>
</reference>
<accession>A0A482MHB9</accession>
<name>A0A482MHB9_9CAUD</name>
<gene>
    <name evidence="1" type="ORF">kac65v161_gp113</name>
</gene>
<dbReference type="Proteomes" id="UP000310326">
    <property type="component" value="Segment"/>
</dbReference>
<proteinExistence type="predicted"/>
<protein>
    <submittedName>
        <fullName evidence="1">Uncharacterized protein</fullName>
    </submittedName>
</protein>
<sequence length="247" mass="28027">MLNITSLNKQELEPISYATAKKRKPKPGNTYFITPVKWDKATPQKPITVKLETLSDTSVITRPQLPNGYSLTPHESTDSLLLQIYDGSKDYEPEYIEKVWSDLQTLISMNAIDTITLDAVSLYRNGEYISFIADDENHNIKKYNAWLRGLSDAWVNALISVGFVEIYNTEGIAGEALKLLDKLFDQPLASDDWGETDTVENLKVNFIFSNPPRRLPTEADKSMIKKAFINLVKSKIIPLRELLETLE</sequence>